<evidence type="ECO:0000313" key="4">
    <source>
        <dbReference type="Proteomes" id="UP000215914"/>
    </source>
</evidence>
<evidence type="ECO:0000256" key="1">
    <source>
        <dbReference type="SAM" id="MobiDB-lite"/>
    </source>
</evidence>
<gene>
    <name evidence="3" type="ORF">HanXRQr2_Chr17g0800581</name>
</gene>
<feature type="compositionally biased region" description="Polar residues" evidence="1">
    <location>
        <begin position="1200"/>
        <end position="1211"/>
    </location>
</feature>
<feature type="region of interest" description="Disordered" evidence="1">
    <location>
        <begin position="1552"/>
        <end position="1579"/>
    </location>
</feature>
<keyword evidence="4" id="KW-1185">Reference proteome</keyword>
<dbReference type="SMART" id="SM00743">
    <property type="entry name" value="Agenet"/>
    <property type="match status" value="2"/>
</dbReference>
<feature type="region of interest" description="Disordered" evidence="1">
    <location>
        <begin position="852"/>
        <end position="907"/>
    </location>
</feature>
<feature type="region of interest" description="Disordered" evidence="1">
    <location>
        <begin position="1260"/>
        <end position="1326"/>
    </location>
</feature>
<feature type="region of interest" description="Disordered" evidence="1">
    <location>
        <begin position="2131"/>
        <end position="2154"/>
    </location>
</feature>
<dbReference type="PANTHER" id="PTHR48429:SF1">
    <property type="entry name" value="AGENET DOMAIN-CONTAINING PROTEIN"/>
    <property type="match status" value="1"/>
</dbReference>
<dbReference type="Gramene" id="mRNA:HanXRQr2_Chr17g0800581">
    <property type="protein sequence ID" value="mRNA:HanXRQr2_Chr17g0800581"/>
    <property type="gene ID" value="HanXRQr2_Chr17g0800581"/>
</dbReference>
<dbReference type="InterPro" id="IPR008395">
    <property type="entry name" value="Agenet-like_dom"/>
</dbReference>
<feature type="compositionally biased region" description="Acidic residues" evidence="1">
    <location>
        <begin position="149"/>
        <end position="164"/>
    </location>
</feature>
<evidence type="ECO:0000259" key="2">
    <source>
        <dbReference type="SMART" id="SM00743"/>
    </source>
</evidence>
<feature type="compositionally biased region" description="Basic and acidic residues" evidence="1">
    <location>
        <begin position="130"/>
        <end position="140"/>
    </location>
</feature>
<evidence type="ECO:0000313" key="3">
    <source>
        <dbReference type="EMBL" id="KAF5755249.1"/>
    </source>
</evidence>
<sequence length="2414" mass="260584">MEGVRVEVLKCRDTPMDYDDNEFSIHNVDLTEEGSSTVSPVLRPYDFDDGGHLSFDSLVENEVFLGITGQEDNQWIEEYSRGTSSSVVESRRDNVWSEAASSESVEMLLKSVGQGTLVTVSSDEPTNMDRNLKQDDESNHAQEAMVTDKEDEGALATEEPDVIDEPCSVSINPDPNLKQEDENNHTQEAIVTNEEDGALVTEQLDVGDDMDPNLKQDDGNGHAHEARVMSKEVGALVNEEIDASDDPCDLDTDVDRDLKQDDGNNHAHEAMILNKPQDQEEAKVSGGELDSDVIGNKCDLSEEKDDGICDDVNHEARDTVVELSENNLQEHSTSKIECGNLDASNECNLKKCSSSNECDCSTENMDDSIGSQTAHENCTNSDLLMTEACAEVSRDSKCAVTAFSAEPELNNDLMHEDSPAVAVKDDDKTKSENPAYVKSNVVSDLQSRYVEESEKPDSVCDPSELFCEGSSVNDVGIDMTNTWSSPKVITENTDLVASPKVHSENSNKDHNPAAKLSGSVAQQVNDEIQSSEQDGGMCIDRNLTFHEEGNASLPLDIDIAALDSQQNVESVLSPEGCKTQGSEADITILAEPVAAVKSDMVSSSDTKDRVHLHSKNVASSVHHYNEEKKEERFVGDGTCEYESLKAVGSMVDCASLSSVETGASPDRAGDGVLETSVENMNANMNDLAEETVDPVPCDSSAKVCDKVEAGGGMQESISGHHVNISIEQHTSTDVGLTSEYDDSHTRHEKDGSVSMDKIESVSPLIITNDDELSQSTRVEPSEGAISENTSLPEVTEDMVLTAECNDSSVYVDKLQSVSSVLKATGEGAINENTPLPEATEDVAVALTSECNDSQMRHDEDSSVSMDKLQSVSPLSDTNNTELSENTRVTSSEGAIDENTTLPEATKDVVLTSECDDGHMRHEEDGSVSEDKLQSVSLLLNANDTELSRSTGKTHNVGGINKNTSLPKAAEDVALTSECNYGHIDKLQSVSPLLNTNNTELSPNTSVKSSDSAVNENTPLPDAADNVLTTECDDSHMRNEEDSSVSPLLYTNNTEPSQSARVEPNDVAINENNSLPVPDVVLTSEGDDSHKEDSSVSMDKLQSVSPLLNTNNTEPSQSTRVNSGDGAIIENTALPEAEDVVRISECDDNHVRHEEGKLQSVSPLLDTNNTELSQSTRVGPSEGAINETASLPEATEDVQGKEQSISSNSDMKTDNSFTFEVSGTAGLTETCKGLQLFPASQSSNLSTTTEVPCIDSNKPIEDPAVTLQTPGSGTVITGGKERKTRRKSVGKESATKSKETTTIRQGRVKKSSPLTVTTPQSPPAAAAGHAIQFQELGSKEKSSPLPDLNNATCIFHQPFTDNQQVQLRAQILVYGSLISGMPPEEPHMIAAFGQSDAERKTWKDAWHACLNRDNGQKSHANTPRSDLKDLGLRTPDLGIKHSSPPAVSPLIPVPSPLWNMSTPSSVGFLSRSAAFQQPFAPIHPPTYHTPPNPLWLSQSPFFGQWGVASSPASTAARFSGLPITEAVKLTPVKFSGCGPHTYSVPVVHSALFSSQSTDGKNASGESKSRKRKKVTADVSTVMTPSAHPRIPFLVENQTDSVTTPVVTSIFSTSVTVSTPPASKSNRKVEEANVQEADVNATKTRQPSSTSRSTKRTKVTTSASVNQTPVSTQASEISLLAQNQTISVPAPALCTPFPTSVAMSTPGYRNAENALAVEETLSEVKKSKLQAENAALLAAAEVSNCQDVWSGLDRENNSGVVSDAEAKLMSSISAATTVAKMASAAAKIASNVAEQAKLMADEVFQSGKSETFSHVSHPSVVNKATPASILKSVDKSHETTDSYPNSIISAAREAARRRIEAASAASKHAENLDAIVKAAELAAEAVSQVGKIVAMSDSSALRKLAEAGPEGFWKISPLAYEQHQGGKNNIPDVFNEEDTKAVGVSTATNTRSPHTYAGHRIPQHISGIWEEHNIKEGCLVEVYKENGKCKGAWLAANVLSLKDEKALVCYTNIQSSDEGSDNVKEWVAFEVEGIEEVPRIRIAHPMTTMRFEGSRKRRRTAVTDYAWSKGDRVDVWMHDCWREGIVVEPNKIDVTFLTVQFPAQGETSIVRSWHVRPTLIWKDRKWIEWNGGRASQGEAPKEKRMKLGSPDVNDTRKDKLPMIAEVGMHEEKGSLLPILSAKESCFNVGKGTDKPSGNLRTIQKDKARVVFGVPKPGKKQKFMAVSTQYVDGRSEKSNKNNTTNGSLKFSKPPGARGSKNDAMENQAIETKSRLLKSRKPPVPSFRTTTSRDSELSDADSVENASSRQNQTQVGSSSNKRRDPAKGPLPKKAFTFTSKPKSEQFNRGKLQVAPKVEVKNTSISQVNEPRRSNRKIQPTSRLLEGLQSSLTISKIPSVSHAVRRNVTTKGSTSHGTS</sequence>
<feature type="region of interest" description="Disordered" evidence="1">
    <location>
        <begin position="765"/>
        <end position="784"/>
    </location>
</feature>
<feature type="compositionally biased region" description="Basic and acidic residues" evidence="1">
    <location>
        <begin position="741"/>
        <end position="753"/>
    </location>
</feature>
<reference evidence="3" key="2">
    <citation type="submission" date="2020-06" db="EMBL/GenBank/DDBJ databases">
        <title>Helianthus annuus Genome sequencing and assembly Release 2.</title>
        <authorList>
            <person name="Gouzy J."/>
            <person name="Langlade N."/>
            <person name="Munos S."/>
        </authorList>
    </citation>
    <scope>NUCLEOTIDE SEQUENCE</scope>
    <source>
        <tissue evidence="3">Leaves</tissue>
    </source>
</reference>
<protein>
    <submittedName>
        <fullName evidence="3">Transcription factor interactor and regulator C3H-WRC/GRF family</fullName>
    </submittedName>
</protein>
<feature type="region of interest" description="Disordered" evidence="1">
    <location>
        <begin position="734"/>
        <end position="753"/>
    </location>
</feature>
<feature type="compositionally biased region" description="Polar residues" evidence="1">
    <location>
        <begin position="2300"/>
        <end position="2315"/>
    </location>
</feature>
<feature type="compositionally biased region" description="Polar residues" evidence="1">
    <location>
        <begin position="120"/>
        <end position="129"/>
    </location>
</feature>
<feature type="region of interest" description="Disordered" evidence="1">
    <location>
        <begin position="1613"/>
        <end position="1665"/>
    </location>
</feature>
<feature type="compositionally biased region" description="Polar residues" evidence="1">
    <location>
        <begin position="994"/>
        <end position="1017"/>
    </location>
</feature>
<feature type="compositionally biased region" description="Polar residues" evidence="1">
    <location>
        <begin position="862"/>
        <end position="902"/>
    </location>
</feature>
<feature type="region of interest" description="Disordered" evidence="1">
    <location>
        <begin position="2358"/>
        <end position="2377"/>
    </location>
</feature>
<feature type="region of interest" description="Disordered" evidence="1">
    <location>
        <begin position="994"/>
        <end position="1125"/>
    </location>
</feature>
<feature type="region of interest" description="Disordered" evidence="1">
    <location>
        <begin position="2226"/>
        <end position="2350"/>
    </location>
</feature>
<dbReference type="Proteomes" id="UP000215914">
    <property type="component" value="Unassembled WGS sequence"/>
</dbReference>
<feature type="domain" description="Agenet" evidence="2">
    <location>
        <begin position="1970"/>
        <end position="2035"/>
    </location>
</feature>
<organism evidence="3 4">
    <name type="scientific">Helianthus annuus</name>
    <name type="common">Common sunflower</name>
    <dbReference type="NCBI Taxonomy" id="4232"/>
    <lineage>
        <taxon>Eukaryota</taxon>
        <taxon>Viridiplantae</taxon>
        <taxon>Streptophyta</taxon>
        <taxon>Embryophyta</taxon>
        <taxon>Tracheophyta</taxon>
        <taxon>Spermatophyta</taxon>
        <taxon>Magnoliopsida</taxon>
        <taxon>eudicotyledons</taxon>
        <taxon>Gunneridae</taxon>
        <taxon>Pentapetalae</taxon>
        <taxon>asterids</taxon>
        <taxon>campanulids</taxon>
        <taxon>Asterales</taxon>
        <taxon>Asteraceae</taxon>
        <taxon>Asteroideae</taxon>
        <taxon>Heliantheae alliance</taxon>
        <taxon>Heliantheae</taxon>
        <taxon>Helianthus</taxon>
    </lineage>
</organism>
<dbReference type="PANTHER" id="PTHR48429">
    <property type="entry name" value="AGENET DOMAIN-CONTAINING PROTEIN"/>
    <property type="match status" value="1"/>
</dbReference>
<feature type="compositionally biased region" description="Polar residues" evidence="1">
    <location>
        <begin position="1094"/>
        <end position="1121"/>
    </location>
</feature>
<dbReference type="InterPro" id="IPR014002">
    <property type="entry name" value="Agenet_dom_plant"/>
</dbReference>
<feature type="compositionally biased region" description="Basic and acidic residues" evidence="1">
    <location>
        <begin position="1288"/>
        <end position="1300"/>
    </location>
</feature>
<name>A0A9K3DH25_HELAN</name>
<feature type="domain" description="Agenet" evidence="2">
    <location>
        <begin position="2063"/>
        <end position="2121"/>
    </location>
</feature>
<feature type="compositionally biased region" description="Low complexity" evidence="1">
    <location>
        <begin position="1640"/>
        <end position="1650"/>
    </location>
</feature>
<feature type="region of interest" description="Disordered" evidence="1">
    <location>
        <begin position="120"/>
        <end position="168"/>
    </location>
</feature>
<dbReference type="Pfam" id="PF05641">
    <property type="entry name" value="Agenet"/>
    <property type="match status" value="1"/>
</dbReference>
<feature type="compositionally biased region" description="Polar residues" evidence="1">
    <location>
        <begin position="1158"/>
        <end position="1177"/>
    </location>
</feature>
<feature type="compositionally biased region" description="Polar residues" evidence="1">
    <location>
        <begin position="1265"/>
        <end position="1274"/>
    </location>
</feature>
<dbReference type="EMBL" id="MNCJ02000332">
    <property type="protein sequence ID" value="KAF5755249.1"/>
    <property type="molecule type" value="Genomic_DNA"/>
</dbReference>
<feature type="compositionally biased region" description="Polar residues" evidence="1">
    <location>
        <begin position="1552"/>
        <end position="1564"/>
    </location>
</feature>
<dbReference type="InterPro" id="IPR055274">
    <property type="entry name" value="SWO1"/>
</dbReference>
<feature type="compositionally biased region" description="Polar residues" evidence="1">
    <location>
        <begin position="1043"/>
        <end position="1059"/>
    </location>
</feature>
<comment type="caution">
    <text evidence="3">The sequence shown here is derived from an EMBL/GenBank/DDBJ whole genome shotgun (WGS) entry which is preliminary data.</text>
</comment>
<accession>A0A9K3DH25</accession>
<reference evidence="3" key="1">
    <citation type="journal article" date="2017" name="Nature">
        <title>The sunflower genome provides insights into oil metabolism, flowering and Asterid evolution.</title>
        <authorList>
            <person name="Badouin H."/>
            <person name="Gouzy J."/>
            <person name="Grassa C.J."/>
            <person name="Murat F."/>
            <person name="Staton S.E."/>
            <person name="Cottret L."/>
            <person name="Lelandais-Briere C."/>
            <person name="Owens G.L."/>
            <person name="Carrere S."/>
            <person name="Mayjonade B."/>
            <person name="Legrand L."/>
            <person name="Gill N."/>
            <person name="Kane N.C."/>
            <person name="Bowers J.E."/>
            <person name="Hubner S."/>
            <person name="Bellec A."/>
            <person name="Berard A."/>
            <person name="Berges H."/>
            <person name="Blanchet N."/>
            <person name="Boniface M.C."/>
            <person name="Brunel D."/>
            <person name="Catrice O."/>
            <person name="Chaidir N."/>
            <person name="Claudel C."/>
            <person name="Donnadieu C."/>
            <person name="Faraut T."/>
            <person name="Fievet G."/>
            <person name="Helmstetter N."/>
            <person name="King M."/>
            <person name="Knapp S.J."/>
            <person name="Lai Z."/>
            <person name="Le Paslier M.C."/>
            <person name="Lippi Y."/>
            <person name="Lorenzon L."/>
            <person name="Mandel J.R."/>
            <person name="Marage G."/>
            <person name="Marchand G."/>
            <person name="Marquand E."/>
            <person name="Bret-Mestries E."/>
            <person name="Morien E."/>
            <person name="Nambeesan S."/>
            <person name="Nguyen T."/>
            <person name="Pegot-Espagnet P."/>
            <person name="Pouilly N."/>
            <person name="Raftis F."/>
            <person name="Sallet E."/>
            <person name="Schiex T."/>
            <person name="Thomas J."/>
            <person name="Vandecasteele C."/>
            <person name="Vares D."/>
            <person name="Vear F."/>
            <person name="Vautrin S."/>
            <person name="Crespi M."/>
            <person name="Mangin B."/>
            <person name="Burke J.M."/>
            <person name="Salse J."/>
            <person name="Munos S."/>
            <person name="Vincourt P."/>
            <person name="Rieseberg L.H."/>
            <person name="Langlade N.B."/>
        </authorList>
    </citation>
    <scope>NUCLEOTIDE SEQUENCE</scope>
    <source>
        <tissue evidence="3">Leaves</tissue>
    </source>
</reference>
<feature type="region of interest" description="Disordered" evidence="1">
    <location>
        <begin position="1152"/>
        <end position="1211"/>
    </location>
</feature>
<proteinExistence type="predicted"/>